<feature type="transmembrane region" description="Helical" evidence="5">
    <location>
        <begin position="340"/>
        <end position="360"/>
    </location>
</feature>
<feature type="domain" description="Major facilitator superfamily (MFS) profile" evidence="6">
    <location>
        <begin position="210"/>
        <end position="404"/>
    </location>
</feature>
<feature type="transmembrane region" description="Helical" evidence="5">
    <location>
        <begin position="77"/>
        <end position="95"/>
    </location>
</feature>
<feature type="transmembrane region" description="Helical" evidence="5">
    <location>
        <begin position="133"/>
        <end position="155"/>
    </location>
</feature>
<evidence type="ECO:0000256" key="3">
    <source>
        <dbReference type="ARBA" id="ARBA00022989"/>
    </source>
</evidence>
<keyword evidence="4 5" id="KW-0472">Membrane</keyword>
<gene>
    <name evidence="7" type="ORF">IT779_02100</name>
</gene>
<proteinExistence type="predicted"/>
<evidence type="ECO:0000313" key="8">
    <source>
        <dbReference type="Proteomes" id="UP000655751"/>
    </source>
</evidence>
<dbReference type="InterPro" id="IPR051788">
    <property type="entry name" value="MFS_Transporter"/>
</dbReference>
<sequence>MRTQAPELRRARIADSGAFATQGFFFAVVLSHLPQQQEKFGLSDATIAVGILLASALAGAGSLAAERLALRRSSRTALRLGLLLIAVTGCAVAYAPNTPVLLVTLGCYGVALGMVDASANMQAVFIQRGYGTVVLASFYAAWSAGSIGGALYVAATESLDVALRPSLLGAVGIALVAGLALGPSLLTEDEAEGAETTADRVAEPIARRMFLALGLAIALVFAVDVAVGSWSALYLTDELRASSATAAVGLAAYQAAALLARLTGDRWVRRFGPRAVVRAVAGLGAAGMALVVVAPGPAVAVAGFLVAGLGTGVIAPLCFSEAGESASGAALDALIARLNLFNYAGTLAAGLIVGGITAALTYRIGFVVPLLCAAALILLAGAFHGGRATDSRHGSPADRAVLDP</sequence>
<dbReference type="InterPro" id="IPR036259">
    <property type="entry name" value="MFS_trans_sf"/>
</dbReference>
<dbReference type="SUPFAM" id="SSF103473">
    <property type="entry name" value="MFS general substrate transporter"/>
    <property type="match status" value="1"/>
</dbReference>
<evidence type="ECO:0000256" key="1">
    <source>
        <dbReference type="ARBA" id="ARBA00004651"/>
    </source>
</evidence>
<dbReference type="PANTHER" id="PTHR23514">
    <property type="entry name" value="BYPASS OF STOP CODON PROTEIN 6"/>
    <property type="match status" value="1"/>
</dbReference>
<evidence type="ECO:0000256" key="2">
    <source>
        <dbReference type="ARBA" id="ARBA00022692"/>
    </source>
</evidence>
<comment type="caution">
    <text evidence="7">The sequence shown here is derived from an EMBL/GenBank/DDBJ whole genome shotgun (WGS) entry which is preliminary data.</text>
</comment>
<reference evidence="7" key="1">
    <citation type="submission" date="2020-11" db="EMBL/GenBank/DDBJ databases">
        <title>Nocardia NEAU-351.nov., a novel actinomycete isolated from the cow dung.</title>
        <authorList>
            <person name="Zhang X."/>
        </authorList>
    </citation>
    <scope>NUCLEOTIDE SEQUENCE</scope>
    <source>
        <strain evidence="7">NEAU-351</strain>
    </source>
</reference>
<dbReference type="GO" id="GO:0005886">
    <property type="term" value="C:plasma membrane"/>
    <property type="evidence" value="ECO:0007669"/>
    <property type="project" value="UniProtKB-SubCell"/>
</dbReference>
<feature type="transmembrane region" description="Helical" evidence="5">
    <location>
        <begin position="101"/>
        <end position="121"/>
    </location>
</feature>
<dbReference type="Pfam" id="PF07690">
    <property type="entry name" value="MFS_1"/>
    <property type="match status" value="1"/>
</dbReference>
<keyword evidence="3 5" id="KW-1133">Transmembrane helix</keyword>
<dbReference type="EMBL" id="JADMLG010000001">
    <property type="protein sequence ID" value="MBH0775075.1"/>
    <property type="molecule type" value="Genomic_DNA"/>
</dbReference>
<keyword evidence="2 5" id="KW-0812">Transmembrane</keyword>
<dbReference type="RefSeq" id="WP_196147397.1">
    <property type="nucleotide sequence ID" value="NZ_JADMLG010000001.1"/>
</dbReference>
<dbReference type="GO" id="GO:0022857">
    <property type="term" value="F:transmembrane transporter activity"/>
    <property type="evidence" value="ECO:0007669"/>
    <property type="project" value="InterPro"/>
</dbReference>
<feature type="transmembrane region" description="Helical" evidence="5">
    <location>
        <begin position="275"/>
        <end position="294"/>
    </location>
</feature>
<feature type="transmembrane region" description="Helical" evidence="5">
    <location>
        <begin position="300"/>
        <end position="319"/>
    </location>
</feature>
<evidence type="ECO:0000256" key="5">
    <source>
        <dbReference type="SAM" id="Phobius"/>
    </source>
</evidence>
<comment type="subcellular location">
    <subcellularLocation>
        <location evidence="1">Cell membrane</location>
        <topology evidence="1">Multi-pass membrane protein</topology>
    </subcellularLocation>
</comment>
<name>A0A931I807_9NOCA</name>
<dbReference type="Proteomes" id="UP000655751">
    <property type="component" value="Unassembled WGS sequence"/>
</dbReference>
<feature type="transmembrane region" description="Helical" evidence="5">
    <location>
        <begin position="12"/>
        <end position="33"/>
    </location>
</feature>
<dbReference type="PROSITE" id="PS50850">
    <property type="entry name" value="MFS"/>
    <property type="match status" value="1"/>
</dbReference>
<evidence type="ECO:0000313" key="7">
    <source>
        <dbReference type="EMBL" id="MBH0775075.1"/>
    </source>
</evidence>
<dbReference type="PANTHER" id="PTHR23514:SF13">
    <property type="entry name" value="INNER MEMBRANE PROTEIN YBJJ"/>
    <property type="match status" value="1"/>
</dbReference>
<dbReference type="AlphaFoldDB" id="A0A931I807"/>
<feature type="transmembrane region" description="Helical" evidence="5">
    <location>
        <begin position="210"/>
        <end position="235"/>
    </location>
</feature>
<feature type="transmembrane region" description="Helical" evidence="5">
    <location>
        <begin position="167"/>
        <end position="186"/>
    </location>
</feature>
<feature type="transmembrane region" description="Helical" evidence="5">
    <location>
        <begin position="241"/>
        <end position="263"/>
    </location>
</feature>
<evidence type="ECO:0000259" key="6">
    <source>
        <dbReference type="PROSITE" id="PS50850"/>
    </source>
</evidence>
<organism evidence="7 8">
    <name type="scientific">Nocardia bovistercoris</name>
    <dbReference type="NCBI Taxonomy" id="2785916"/>
    <lineage>
        <taxon>Bacteria</taxon>
        <taxon>Bacillati</taxon>
        <taxon>Actinomycetota</taxon>
        <taxon>Actinomycetes</taxon>
        <taxon>Mycobacteriales</taxon>
        <taxon>Nocardiaceae</taxon>
        <taxon>Nocardia</taxon>
    </lineage>
</organism>
<feature type="transmembrane region" description="Helical" evidence="5">
    <location>
        <begin position="366"/>
        <end position="383"/>
    </location>
</feature>
<evidence type="ECO:0000256" key="4">
    <source>
        <dbReference type="ARBA" id="ARBA00023136"/>
    </source>
</evidence>
<accession>A0A931I807</accession>
<protein>
    <submittedName>
        <fullName evidence="7">MFS transporter</fullName>
    </submittedName>
</protein>
<keyword evidence="8" id="KW-1185">Reference proteome</keyword>
<dbReference type="InterPro" id="IPR020846">
    <property type="entry name" value="MFS_dom"/>
</dbReference>
<dbReference type="Gene3D" id="1.20.1250.20">
    <property type="entry name" value="MFS general substrate transporter like domains"/>
    <property type="match status" value="1"/>
</dbReference>
<feature type="transmembrane region" description="Helical" evidence="5">
    <location>
        <begin position="45"/>
        <end position="65"/>
    </location>
</feature>
<dbReference type="InterPro" id="IPR011701">
    <property type="entry name" value="MFS"/>
</dbReference>